<dbReference type="EMBL" id="JAXQNO010000017">
    <property type="protein sequence ID" value="KAK4779177.1"/>
    <property type="molecule type" value="Genomic_DNA"/>
</dbReference>
<protein>
    <submittedName>
        <fullName evidence="1">Uncharacterized protein</fullName>
    </submittedName>
</protein>
<dbReference type="PANTHER" id="PTHR33070:SF115">
    <property type="entry name" value="T23E18.15"/>
    <property type="match status" value="1"/>
</dbReference>
<proteinExistence type="predicted"/>
<dbReference type="PANTHER" id="PTHR33070">
    <property type="entry name" value="OS06G0725500 PROTEIN"/>
    <property type="match status" value="1"/>
</dbReference>
<dbReference type="AlphaFoldDB" id="A0AAN7QUH1"/>
<dbReference type="GO" id="GO:0048364">
    <property type="term" value="P:root development"/>
    <property type="evidence" value="ECO:0007669"/>
    <property type="project" value="InterPro"/>
</dbReference>
<reference evidence="1 2" key="1">
    <citation type="journal article" date="2023" name="Hortic Res">
        <title>Pangenome of water caltrop reveals structural variations and asymmetric subgenome divergence after allopolyploidization.</title>
        <authorList>
            <person name="Zhang X."/>
            <person name="Chen Y."/>
            <person name="Wang L."/>
            <person name="Yuan Y."/>
            <person name="Fang M."/>
            <person name="Shi L."/>
            <person name="Lu R."/>
            <person name="Comes H.P."/>
            <person name="Ma Y."/>
            <person name="Chen Y."/>
            <person name="Huang G."/>
            <person name="Zhou Y."/>
            <person name="Zheng Z."/>
            <person name="Qiu Y."/>
        </authorList>
    </citation>
    <scope>NUCLEOTIDE SEQUENCE [LARGE SCALE GENOMIC DNA]</scope>
    <source>
        <strain evidence="1">F231</strain>
    </source>
</reference>
<sequence>MATKVHAQSNSFRSRTRPITNDVEEQLLRIQSSQAASTSSSSVTSMYQKLGSLKDLHESISDWVQLSQTQQVLSNQNNKKSVECLLDGSLGTLYVCGTLQDIASEMGDAIRNSNHPSGERGQWIQAWQNTHQKLDSKDDGAVLRKVELVHPSLRVPSLSSFKAKDVI</sequence>
<organism evidence="1 2">
    <name type="scientific">Trapa natans</name>
    <name type="common">Water chestnut</name>
    <dbReference type="NCBI Taxonomy" id="22666"/>
    <lineage>
        <taxon>Eukaryota</taxon>
        <taxon>Viridiplantae</taxon>
        <taxon>Streptophyta</taxon>
        <taxon>Embryophyta</taxon>
        <taxon>Tracheophyta</taxon>
        <taxon>Spermatophyta</taxon>
        <taxon>Magnoliopsida</taxon>
        <taxon>eudicotyledons</taxon>
        <taxon>Gunneridae</taxon>
        <taxon>Pentapetalae</taxon>
        <taxon>rosids</taxon>
        <taxon>malvids</taxon>
        <taxon>Myrtales</taxon>
        <taxon>Lythraceae</taxon>
        <taxon>Trapa</taxon>
    </lineage>
</organism>
<dbReference type="InterPro" id="IPR004320">
    <property type="entry name" value="BPS1_pln"/>
</dbReference>
<keyword evidence="2" id="KW-1185">Reference proteome</keyword>
<evidence type="ECO:0000313" key="1">
    <source>
        <dbReference type="EMBL" id="KAK4779177.1"/>
    </source>
</evidence>
<gene>
    <name evidence="1" type="ORF">SAY86_006705</name>
</gene>
<comment type="caution">
    <text evidence="1">The sequence shown here is derived from an EMBL/GenBank/DDBJ whole genome shotgun (WGS) entry which is preliminary data.</text>
</comment>
<evidence type="ECO:0000313" key="2">
    <source>
        <dbReference type="Proteomes" id="UP001346149"/>
    </source>
</evidence>
<accession>A0AAN7QUH1</accession>
<dbReference type="Pfam" id="PF03087">
    <property type="entry name" value="BPS1"/>
    <property type="match status" value="1"/>
</dbReference>
<name>A0AAN7QUH1_TRANT</name>
<dbReference type="GO" id="GO:0048367">
    <property type="term" value="P:shoot system development"/>
    <property type="evidence" value="ECO:0007669"/>
    <property type="project" value="InterPro"/>
</dbReference>
<dbReference type="Proteomes" id="UP001346149">
    <property type="component" value="Unassembled WGS sequence"/>
</dbReference>